<comment type="caution">
    <text evidence="2">The sequence shown here is derived from an EMBL/GenBank/DDBJ whole genome shotgun (WGS) entry which is preliminary data.</text>
</comment>
<dbReference type="InterPro" id="IPR057321">
    <property type="entry name" value="RFX1-4/6/8-like_BCD"/>
</dbReference>
<protein>
    <recommendedName>
        <fullName evidence="1">RFX1-4/6/8-like BCD domain-containing protein</fullName>
    </recommendedName>
</protein>
<feature type="domain" description="RFX1-4/6/8-like BCD" evidence="1">
    <location>
        <begin position="34"/>
        <end position="106"/>
    </location>
</feature>
<evidence type="ECO:0000313" key="3">
    <source>
        <dbReference type="Proteomes" id="UP000792457"/>
    </source>
</evidence>
<proteinExistence type="predicted"/>
<organism evidence="2 3">
    <name type="scientific">Ladona fulva</name>
    <name type="common">Scarce chaser dragonfly</name>
    <name type="synonym">Libellula fulva</name>
    <dbReference type="NCBI Taxonomy" id="123851"/>
    <lineage>
        <taxon>Eukaryota</taxon>
        <taxon>Metazoa</taxon>
        <taxon>Ecdysozoa</taxon>
        <taxon>Arthropoda</taxon>
        <taxon>Hexapoda</taxon>
        <taxon>Insecta</taxon>
        <taxon>Pterygota</taxon>
        <taxon>Palaeoptera</taxon>
        <taxon>Odonata</taxon>
        <taxon>Epiprocta</taxon>
        <taxon>Anisoptera</taxon>
        <taxon>Libelluloidea</taxon>
        <taxon>Libellulidae</taxon>
        <taxon>Ladona</taxon>
    </lineage>
</organism>
<dbReference type="InterPro" id="IPR039779">
    <property type="entry name" value="RFX-like"/>
</dbReference>
<keyword evidence="3" id="KW-1185">Reference proteome</keyword>
<name>A0A8K0KQK8_LADFU</name>
<dbReference type="GO" id="GO:0000981">
    <property type="term" value="F:DNA-binding transcription factor activity, RNA polymerase II-specific"/>
    <property type="evidence" value="ECO:0007669"/>
    <property type="project" value="TreeGrafter"/>
</dbReference>
<dbReference type="EMBL" id="KZ309873">
    <property type="protein sequence ID" value="KAG8239731.1"/>
    <property type="molecule type" value="Genomic_DNA"/>
</dbReference>
<sequence length="161" mass="18440">MVIKSVSSPLLPDFPSVRDIALPPGIPRERVTSFLMMYRTHCHRIYDTIMRASLEEVQNFLLHFWQGMPSHLVGILGTNVVVNMVGVCDSILYRTICNVLMPTVLQCKDILDWDLGEKGHHIEDYHEIAGIQPETGEHLHEFRRVLDVVIALSDVWCKEFS</sequence>
<dbReference type="GO" id="GO:0000978">
    <property type="term" value="F:RNA polymerase II cis-regulatory region sequence-specific DNA binding"/>
    <property type="evidence" value="ECO:0007669"/>
    <property type="project" value="TreeGrafter"/>
</dbReference>
<dbReference type="OrthoDB" id="10056949at2759"/>
<dbReference type="PANTHER" id="PTHR12619">
    <property type="entry name" value="RFX TRANSCRIPTION FACTOR FAMILY"/>
    <property type="match status" value="1"/>
</dbReference>
<gene>
    <name evidence="2" type="ORF">J437_LFUL018928</name>
</gene>
<reference evidence="2" key="1">
    <citation type="submission" date="2013-04" db="EMBL/GenBank/DDBJ databases">
        <authorList>
            <person name="Qu J."/>
            <person name="Murali S.C."/>
            <person name="Bandaranaike D."/>
            <person name="Bellair M."/>
            <person name="Blankenburg K."/>
            <person name="Chao H."/>
            <person name="Dinh H."/>
            <person name="Doddapaneni H."/>
            <person name="Downs B."/>
            <person name="Dugan-Rocha S."/>
            <person name="Elkadiri S."/>
            <person name="Gnanaolivu R.D."/>
            <person name="Hernandez B."/>
            <person name="Javaid M."/>
            <person name="Jayaseelan J.C."/>
            <person name="Lee S."/>
            <person name="Li M."/>
            <person name="Ming W."/>
            <person name="Munidasa M."/>
            <person name="Muniz J."/>
            <person name="Nguyen L."/>
            <person name="Ongeri F."/>
            <person name="Osuji N."/>
            <person name="Pu L.-L."/>
            <person name="Puazo M."/>
            <person name="Qu C."/>
            <person name="Quiroz J."/>
            <person name="Raj R."/>
            <person name="Weissenberger G."/>
            <person name="Xin Y."/>
            <person name="Zou X."/>
            <person name="Han Y."/>
            <person name="Richards S."/>
            <person name="Worley K."/>
            <person name="Muzny D."/>
            <person name="Gibbs R."/>
        </authorList>
    </citation>
    <scope>NUCLEOTIDE SEQUENCE</scope>
    <source>
        <strain evidence="2">Sampled in the wild</strain>
    </source>
</reference>
<dbReference type="AlphaFoldDB" id="A0A8K0KQK8"/>
<reference evidence="2" key="2">
    <citation type="submission" date="2017-10" db="EMBL/GenBank/DDBJ databases">
        <title>Ladona fulva Genome sequencing and assembly.</title>
        <authorList>
            <person name="Murali S."/>
            <person name="Richards S."/>
            <person name="Bandaranaike D."/>
            <person name="Bellair M."/>
            <person name="Blankenburg K."/>
            <person name="Chao H."/>
            <person name="Dinh H."/>
            <person name="Doddapaneni H."/>
            <person name="Dugan-Rocha S."/>
            <person name="Elkadiri S."/>
            <person name="Gnanaolivu R."/>
            <person name="Hernandez B."/>
            <person name="Skinner E."/>
            <person name="Javaid M."/>
            <person name="Lee S."/>
            <person name="Li M."/>
            <person name="Ming W."/>
            <person name="Munidasa M."/>
            <person name="Muniz J."/>
            <person name="Nguyen L."/>
            <person name="Hughes D."/>
            <person name="Osuji N."/>
            <person name="Pu L.-L."/>
            <person name="Puazo M."/>
            <person name="Qu C."/>
            <person name="Quiroz J."/>
            <person name="Raj R."/>
            <person name="Weissenberger G."/>
            <person name="Xin Y."/>
            <person name="Zou X."/>
            <person name="Han Y."/>
            <person name="Worley K."/>
            <person name="Muzny D."/>
            <person name="Gibbs R."/>
        </authorList>
    </citation>
    <scope>NUCLEOTIDE SEQUENCE</scope>
    <source>
        <strain evidence="2">Sampled in the wild</strain>
    </source>
</reference>
<dbReference type="Pfam" id="PF25340">
    <property type="entry name" value="BCD_RFX"/>
    <property type="match status" value="1"/>
</dbReference>
<evidence type="ECO:0000313" key="2">
    <source>
        <dbReference type="EMBL" id="KAG8239731.1"/>
    </source>
</evidence>
<evidence type="ECO:0000259" key="1">
    <source>
        <dbReference type="Pfam" id="PF25340"/>
    </source>
</evidence>
<dbReference type="PANTHER" id="PTHR12619:SF5">
    <property type="entry name" value="TRANSCRIPTION FACTOR RFX4"/>
    <property type="match status" value="1"/>
</dbReference>
<accession>A0A8K0KQK8</accession>
<dbReference type="Proteomes" id="UP000792457">
    <property type="component" value="Unassembled WGS sequence"/>
</dbReference>